<reference evidence="6 7" key="1">
    <citation type="submission" date="2011-05" db="EMBL/GenBank/DDBJ databases">
        <title>Complete sequence of chromosome 1 of Sphingobium chlorophenolicum L-1.</title>
        <authorList>
            <consortium name="US DOE Joint Genome Institute"/>
            <person name="Lucas S."/>
            <person name="Han J."/>
            <person name="Lapidus A."/>
            <person name="Cheng J.-F."/>
            <person name="Goodwin L."/>
            <person name="Pitluck S."/>
            <person name="Peters L."/>
            <person name="Daligault H."/>
            <person name="Han C."/>
            <person name="Tapia R."/>
            <person name="Land M."/>
            <person name="Hauser L."/>
            <person name="Kyrpides N."/>
            <person name="Ivanova N."/>
            <person name="Pagani I."/>
            <person name="Turner P."/>
            <person name="Copley S."/>
            <person name="Woyke T."/>
        </authorList>
    </citation>
    <scope>NUCLEOTIDE SEQUENCE [LARGE SCALE GENOMIC DNA]</scope>
    <source>
        <strain evidence="6 7">L-1</strain>
    </source>
</reference>
<keyword evidence="7" id="KW-1185">Reference proteome</keyword>
<dbReference type="PRINTS" id="PR00455">
    <property type="entry name" value="HTHTETR"/>
</dbReference>
<dbReference type="GO" id="GO:0000976">
    <property type="term" value="F:transcription cis-regulatory region binding"/>
    <property type="evidence" value="ECO:0007669"/>
    <property type="project" value="TreeGrafter"/>
</dbReference>
<name>F6F0H7_SPHCR</name>
<dbReference type="PANTHER" id="PTHR30055">
    <property type="entry name" value="HTH-TYPE TRANSCRIPTIONAL REGULATOR RUTR"/>
    <property type="match status" value="1"/>
</dbReference>
<dbReference type="Gene3D" id="1.10.10.60">
    <property type="entry name" value="Homeodomain-like"/>
    <property type="match status" value="1"/>
</dbReference>
<feature type="domain" description="HTH tetR-type" evidence="5">
    <location>
        <begin position="16"/>
        <end position="76"/>
    </location>
</feature>
<dbReference type="SUPFAM" id="SSF48498">
    <property type="entry name" value="Tetracyclin repressor-like, C-terminal domain"/>
    <property type="match status" value="1"/>
</dbReference>
<dbReference type="InterPro" id="IPR001647">
    <property type="entry name" value="HTH_TetR"/>
</dbReference>
<dbReference type="PANTHER" id="PTHR30055:SF119">
    <property type="entry name" value="NALC"/>
    <property type="match status" value="1"/>
</dbReference>
<dbReference type="HOGENOM" id="CLU_069356_27_0_5"/>
<dbReference type="Gene3D" id="1.10.357.10">
    <property type="entry name" value="Tetracycline Repressor, domain 2"/>
    <property type="match status" value="1"/>
</dbReference>
<sequence length="213" mass="23571">MTEPSPPLSRREARRQERRQAILDVASRSFLENGYAATTMSAIAAALGGSKGTLWSYFPSKEELFAAVLDNATTAYRARLAEILDPGGDLEETLRRLGLNILTKITAPDSIALHRLVVAESGRFPEMGAIFYEHAPGTTRRLIAEYLEQAMDRGLLRRSDPGLAARTFAMLMLSGCHQSLIWGQIERTTPEQMAADVEYGLECFLRAYAPDPH</sequence>
<dbReference type="PROSITE" id="PS50977">
    <property type="entry name" value="HTH_TETR_2"/>
    <property type="match status" value="1"/>
</dbReference>
<keyword evidence="2 4" id="KW-0238">DNA-binding</keyword>
<evidence type="ECO:0000256" key="2">
    <source>
        <dbReference type="ARBA" id="ARBA00023125"/>
    </source>
</evidence>
<proteinExistence type="predicted"/>
<dbReference type="AlphaFoldDB" id="F6F0H7"/>
<dbReference type="InterPro" id="IPR050109">
    <property type="entry name" value="HTH-type_TetR-like_transc_reg"/>
</dbReference>
<keyword evidence="3" id="KW-0804">Transcription</keyword>
<organism evidence="6 7">
    <name type="scientific">Sphingobium chlorophenolicum L-1</name>
    <dbReference type="NCBI Taxonomy" id="690566"/>
    <lineage>
        <taxon>Bacteria</taxon>
        <taxon>Pseudomonadati</taxon>
        <taxon>Pseudomonadota</taxon>
        <taxon>Alphaproteobacteria</taxon>
        <taxon>Sphingomonadales</taxon>
        <taxon>Sphingomonadaceae</taxon>
        <taxon>Sphingobium</taxon>
    </lineage>
</organism>
<gene>
    <name evidence="6" type="ORF">Sphch_1727</name>
</gene>
<dbReference type="KEGG" id="sch:Sphch_1727"/>
<dbReference type="RefSeq" id="WP_013847674.1">
    <property type="nucleotide sequence ID" value="NC_015593.1"/>
</dbReference>
<evidence type="ECO:0000313" key="6">
    <source>
        <dbReference type="EMBL" id="AEG49415.1"/>
    </source>
</evidence>
<evidence type="ECO:0000256" key="3">
    <source>
        <dbReference type="ARBA" id="ARBA00023163"/>
    </source>
</evidence>
<dbReference type="FunFam" id="1.10.10.60:FF:000141">
    <property type="entry name" value="TetR family transcriptional regulator"/>
    <property type="match status" value="1"/>
</dbReference>
<keyword evidence="1" id="KW-0805">Transcription regulation</keyword>
<dbReference type="SUPFAM" id="SSF46689">
    <property type="entry name" value="Homeodomain-like"/>
    <property type="match status" value="1"/>
</dbReference>
<dbReference type="EMBL" id="CP002798">
    <property type="protein sequence ID" value="AEG49415.1"/>
    <property type="molecule type" value="Genomic_DNA"/>
</dbReference>
<dbReference type="InterPro" id="IPR039536">
    <property type="entry name" value="TetR_C_Proteobacteria"/>
</dbReference>
<protein>
    <submittedName>
        <fullName evidence="6">Transcriptional regulator, TetR family</fullName>
    </submittedName>
</protein>
<evidence type="ECO:0000259" key="5">
    <source>
        <dbReference type="PROSITE" id="PS50977"/>
    </source>
</evidence>
<dbReference type="GO" id="GO:0003700">
    <property type="term" value="F:DNA-binding transcription factor activity"/>
    <property type="evidence" value="ECO:0007669"/>
    <property type="project" value="TreeGrafter"/>
</dbReference>
<dbReference type="STRING" id="690566.Sphch_1727"/>
<dbReference type="InterPro" id="IPR009057">
    <property type="entry name" value="Homeodomain-like_sf"/>
</dbReference>
<dbReference type="InterPro" id="IPR036271">
    <property type="entry name" value="Tet_transcr_reg_TetR-rel_C_sf"/>
</dbReference>
<dbReference type="Pfam" id="PF14246">
    <property type="entry name" value="TetR_C_7"/>
    <property type="match status" value="1"/>
</dbReference>
<accession>F6F0H7</accession>
<evidence type="ECO:0000313" key="7">
    <source>
        <dbReference type="Proteomes" id="UP000007150"/>
    </source>
</evidence>
<feature type="DNA-binding region" description="H-T-H motif" evidence="4">
    <location>
        <begin position="39"/>
        <end position="58"/>
    </location>
</feature>
<evidence type="ECO:0000256" key="4">
    <source>
        <dbReference type="PROSITE-ProRule" id="PRU00335"/>
    </source>
</evidence>
<evidence type="ECO:0000256" key="1">
    <source>
        <dbReference type="ARBA" id="ARBA00023015"/>
    </source>
</evidence>
<dbReference type="Pfam" id="PF00440">
    <property type="entry name" value="TetR_N"/>
    <property type="match status" value="1"/>
</dbReference>
<dbReference type="Proteomes" id="UP000007150">
    <property type="component" value="Chromosome 1"/>
</dbReference>